<proteinExistence type="predicted"/>
<reference evidence="2" key="2">
    <citation type="submission" date="2020-05" db="UniProtKB">
        <authorList>
            <consortium name="EnsemblMetazoa"/>
        </authorList>
    </citation>
    <scope>IDENTIFICATION</scope>
    <source>
        <strain evidence="2">FAR1</strain>
    </source>
</reference>
<dbReference type="VEuPathDB" id="VectorBase:AFAF011878"/>
<organism evidence="2 3">
    <name type="scientific">Anopheles farauti</name>
    <dbReference type="NCBI Taxonomy" id="69004"/>
    <lineage>
        <taxon>Eukaryota</taxon>
        <taxon>Metazoa</taxon>
        <taxon>Ecdysozoa</taxon>
        <taxon>Arthropoda</taxon>
        <taxon>Hexapoda</taxon>
        <taxon>Insecta</taxon>
        <taxon>Pterygota</taxon>
        <taxon>Neoptera</taxon>
        <taxon>Endopterygota</taxon>
        <taxon>Diptera</taxon>
        <taxon>Nematocera</taxon>
        <taxon>Culicoidea</taxon>
        <taxon>Culicidae</taxon>
        <taxon>Anophelinae</taxon>
        <taxon>Anopheles</taxon>
    </lineage>
</organism>
<evidence type="ECO:0000313" key="3">
    <source>
        <dbReference type="Proteomes" id="UP000075886"/>
    </source>
</evidence>
<accession>A0A182QK47</accession>
<reference evidence="3" key="1">
    <citation type="submission" date="2014-01" db="EMBL/GenBank/DDBJ databases">
        <title>The Genome Sequence of Anopheles farauti FAR1 (V2).</title>
        <authorList>
            <consortium name="The Broad Institute Genomics Platform"/>
            <person name="Neafsey D.E."/>
            <person name="Besansky N."/>
            <person name="Howell P."/>
            <person name="Walton C."/>
            <person name="Young S.K."/>
            <person name="Zeng Q."/>
            <person name="Gargeya S."/>
            <person name="Fitzgerald M."/>
            <person name="Haas B."/>
            <person name="Abouelleil A."/>
            <person name="Allen A.W."/>
            <person name="Alvarado L."/>
            <person name="Arachchi H.M."/>
            <person name="Berlin A.M."/>
            <person name="Chapman S.B."/>
            <person name="Gainer-Dewar J."/>
            <person name="Goldberg J."/>
            <person name="Griggs A."/>
            <person name="Gujja S."/>
            <person name="Hansen M."/>
            <person name="Howarth C."/>
            <person name="Imamovic A."/>
            <person name="Ireland A."/>
            <person name="Larimer J."/>
            <person name="McCowan C."/>
            <person name="Murphy C."/>
            <person name="Pearson M."/>
            <person name="Poon T.W."/>
            <person name="Priest M."/>
            <person name="Roberts A."/>
            <person name="Saif S."/>
            <person name="Shea T."/>
            <person name="Sisk P."/>
            <person name="Sykes S."/>
            <person name="Wortman J."/>
            <person name="Nusbaum C."/>
            <person name="Birren B."/>
        </authorList>
    </citation>
    <scope>NUCLEOTIDE SEQUENCE [LARGE SCALE GENOMIC DNA]</scope>
    <source>
        <strain evidence="3">FAR1</strain>
    </source>
</reference>
<feature type="compositionally biased region" description="Low complexity" evidence="1">
    <location>
        <begin position="149"/>
        <end position="158"/>
    </location>
</feature>
<keyword evidence="3" id="KW-1185">Reference proteome</keyword>
<feature type="region of interest" description="Disordered" evidence="1">
    <location>
        <begin position="136"/>
        <end position="165"/>
    </location>
</feature>
<dbReference type="EMBL" id="AXCN02000740">
    <property type="status" value="NOT_ANNOTATED_CDS"/>
    <property type="molecule type" value="Genomic_DNA"/>
</dbReference>
<name>A0A182QK47_9DIPT</name>
<evidence type="ECO:0000256" key="1">
    <source>
        <dbReference type="SAM" id="MobiDB-lite"/>
    </source>
</evidence>
<dbReference type="AlphaFoldDB" id="A0A182QK47"/>
<sequence>MGREKAKTSTVAHGKTSVTGRKKSVTMKFGPVISTAVENKVNSGSRTVVELLRSCTVGAGSIVAAAGTAPGRAFLVAPFRVRRGKGLEFWSHVAAAAVTAAGVGRCCPVGSFRQCCDESLPSWVATRFSGRLHESRSFSGPLSSPPSPTSSSPLPFGSKFCVARR</sequence>
<evidence type="ECO:0000313" key="2">
    <source>
        <dbReference type="EnsemblMetazoa" id="AFAF011878-PA"/>
    </source>
</evidence>
<dbReference type="EnsemblMetazoa" id="AFAF011878-RA">
    <property type="protein sequence ID" value="AFAF011878-PA"/>
    <property type="gene ID" value="AFAF011878"/>
</dbReference>
<dbReference type="Proteomes" id="UP000075886">
    <property type="component" value="Unassembled WGS sequence"/>
</dbReference>
<protein>
    <submittedName>
        <fullName evidence="2">Uncharacterized protein</fullName>
    </submittedName>
</protein>